<dbReference type="GO" id="GO:0000009">
    <property type="term" value="F:alpha-1,6-mannosyltransferase activity"/>
    <property type="evidence" value="ECO:0007669"/>
    <property type="project" value="InterPro"/>
</dbReference>
<dbReference type="PANTHER" id="PTHR31834:SF1">
    <property type="entry name" value="INITIATION-SPECIFIC ALPHA-1,6-MANNOSYLTRANSFERASE"/>
    <property type="match status" value="1"/>
</dbReference>
<evidence type="ECO:0000313" key="3">
    <source>
        <dbReference type="Proteomes" id="UP000243052"/>
    </source>
</evidence>
<dbReference type="Pfam" id="PF04488">
    <property type="entry name" value="Gly_transf_sug"/>
    <property type="match status" value="1"/>
</dbReference>
<dbReference type="InterPro" id="IPR039367">
    <property type="entry name" value="Och1-like"/>
</dbReference>
<dbReference type="Gene3D" id="3.90.550.20">
    <property type="match status" value="1"/>
</dbReference>
<evidence type="ECO:0000256" key="1">
    <source>
        <dbReference type="ARBA" id="ARBA00009003"/>
    </source>
</evidence>
<dbReference type="InterPro" id="IPR007577">
    <property type="entry name" value="GlycoTrfase_DXD_sugar-bd_CS"/>
</dbReference>
<dbReference type="Proteomes" id="UP000243052">
    <property type="component" value="Chromosome viii"/>
</dbReference>
<dbReference type="STRING" id="45286.A0A0X8HWE2"/>
<gene>
    <name evidence="2" type="ORF">AW171_hschr84757</name>
</gene>
<dbReference type="AlphaFoldDB" id="A0A0X8HWE2"/>
<evidence type="ECO:0000313" key="2">
    <source>
        <dbReference type="EMBL" id="AMD22705.1"/>
    </source>
</evidence>
<dbReference type="GeneID" id="28726067"/>
<dbReference type="EMBL" id="CP014248">
    <property type="protein sequence ID" value="AMD22705.1"/>
    <property type="molecule type" value="Genomic_DNA"/>
</dbReference>
<comment type="similarity">
    <text evidence="1">Belongs to the glycosyltransferase 32 family.</text>
</comment>
<dbReference type="GO" id="GO:0000136">
    <property type="term" value="C:mannan polymerase complex"/>
    <property type="evidence" value="ECO:0007669"/>
    <property type="project" value="TreeGrafter"/>
</dbReference>
<organism evidence="2 3">
    <name type="scientific">Eremothecium sinecaudum</name>
    <dbReference type="NCBI Taxonomy" id="45286"/>
    <lineage>
        <taxon>Eukaryota</taxon>
        <taxon>Fungi</taxon>
        <taxon>Dikarya</taxon>
        <taxon>Ascomycota</taxon>
        <taxon>Saccharomycotina</taxon>
        <taxon>Saccharomycetes</taxon>
        <taxon>Saccharomycetales</taxon>
        <taxon>Saccharomycetaceae</taxon>
        <taxon>Eremothecium</taxon>
    </lineage>
</organism>
<dbReference type="PANTHER" id="PTHR31834">
    <property type="entry name" value="INITIATION-SPECIFIC ALPHA-1,6-MANNOSYLTRANSFERASE"/>
    <property type="match status" value="1"/>
</dbReference>
<dbReference type="OrthoDB" id="409543at2759"/>
<dbReference type="SUPFAM" id="SSF53448">
    <property type="entry name" value="Nucleotide-diphospho-sugar transferases"/>
    <property type="match status" value="1"/>
</dbReference>
<sequence>MIVIKRSYKVCIAVLLLLRFLFSTALTDSKLHKAFLSSFRRAPFLPTTSHVKGLNLKSLEPSEFSEDNLRWQLAKYFPYNPDSKIPKRVWQTWRNPLGSRRFPANFKDYSEHWQSITSKSNGGYSYNFISDNDMLPVLESLYGEMPLIIKAFNAIPKRIMKADFFRYLIIYARGGIYSDIDTVPIQTLDQWPSANRNSLEKYLQNRIKYGPNSDQESNSNVREPGLVIGIEADPDRPDWSEYYARRIQFCQWTIQSKPGHPVLRELILNITTTTLFSTQAITVTSKQTKMFEEEHLDDYNVNFRHNRLHDKNYKHQEKKTDKNSDGTDIMNWTGPGIFSDIVFDYFNNLISSEKDIPIFNNNLLENDVITGERRSYLTSTLKFYDEIQKSLITPLPKIGWEFFSLMQDPVVIDDVVVLPITSFSPGVNQMGAEDIDHPLALVQHLFEGTWKE</sequence>
<reference evidence="2 3" key="1">
    <citation type="submission" date="2016-01" db="EMBL/GenBank/DDBJ databases">
        <title>Genome sequence of the yeast Holleya sinecauda.</title>
        <authorList>
            <person name="Dietrich F.S."/>
        </authorList>
    </citation>
    <scope>NUCLEOTIDE SEQUENCE [LARGE SCALE GENOMIC DNA]</scope>
    <source>
        <strain evidence="2 3">ATCC 58844</strain>
    </source>
</reference>
<protein>
    <submittedName>
        <fullName evidence="2">HHL065Wp</fullName>
    </submittedName>
</protein>
<proteinExistence type="inferred from homology"/>
<dbReference type="InterPro" id="IPR029044">
    <property type="entry name" value="Nucleotide-diphossugar_trans"/>
</dbReference>
<dbReference type="GO" id="GO:0006487">
    <property type="term" value="P:protein N-linked glycosylation"/>
    <property type="evidence" value="ECO:0007669"/>
    <property type="project" value="TreeGrafter"/>
</dbReference>
<name>A0A0X8HWE2_9SACH</name>
<dbReference type="RefSeq" id="XP_017989701.1">
    <property type="nucleotide sequence ID" value="XM_018134027.1"/>
</dbReference>
<keyword evidence="3" id="KW-1185">Reference proteome</keyword>
<accession>A0A0X8HWE2</accession>